<evidence type="ECO:0000313" key="2">
    <source>
        <dbReference type="EMBL" id="MDN4614717.1"/>
    </source>
</evidence>
<comment type="caution">
    <text evidence="2">The sequence shown here is derived from an EMBL/GenBank/DDBJ whole genome shotgun (WGS) entry which is preliminary data.</text>
</comment>
<keyword evidence="3" id="KW-1185">Reference proteome</keyword>
<evidence type="ECO:0000313" key="3">
    <source>
        <dbReference type="Proteomes" id="UP001174208"/>
    </source>
</evidence>
<name>A0ABT8KE33_9MICO</name>
<dbReference type="InterPro" id="IPR000792">
    <property type="entry name" value="Tscrpt_reg_LuxR_C"/>
</dbReference>
<dbReference type="SMART" id="SM00421">
    <property type="entry name" value="HTH_LUXR"/>
    <property type="match status" value="1"/>
</dbReference>
<dbReference type="SUPFAM" id="SSF46894">
    <property type="entry name" value="C-terminal effector domain of the bipartite response regulators"/>
    <property type="match status" value="1"/>
</dbReference>
<sequence>MSVGGAEARRVFQSATSGRNVELVGPRLSGRSHVLRLVEQEYRRAGYTVVVVRGAGDQLPLAALRLALSDAAELTRPGAPAPARIAGILAERRPAAVLVDDADRLDQPSWEAVALAHRTAGFPIVAAVGRGTSVHDPRALGQLAPPVRVALEPLSLDDVQDVLVHLLDGDVAPTLASRLHTKSGGRIGLVTALAGAAVAEGRIRRREETWTDLPDLWSDALAPVYDALLADADEPLAEAVEMLALAGVIELDTALRLVGEERAERLERASLLRVFMVRSRAMAAVEPPGLTDYFLHRPHSARRSRLLTAIEALSAAQRDSRNAPVPSRALPEPVAGTTELPQLAHMFRDAFAGASSAAASEWRQTRSVSAAVRVLSLQLTGPVDHQLVEEILSGTLLDGAAEEDALAFRFLASRWRLTTGEGPEAAIDTLREGVSPDAVFSPAVEALTICLRMETSAVAADAVVALERRAAGEDPNAAVARLVLAFASIVSGRGREALAHLDAMPAPVRGTILAAQHEYAYGLALYAAGRLEQAAEWAGSHLQRCLAEADRDGLVGHAYVAVLARAALGQFDEAFSTAQLVLSTGATAGQLLFAPDRAVFVVLAFVAIRTGRGPAARSLAGRAADLPGRSDALPFGSTSMVEAARRSAEGAGEEAAAAYRDLADAVRDRGYLLAAETLELLAVLAHFDVEAAASLSTAGGAASGDLYRAWITGLTAQAAGDADGLVEAGRDLGALGARDQAMKLLGQAARLYRARGDDAGAERAQGELRLLLDESVHTAGGAIDDLGLSEREADIIREIAAGRSNVEIAGRLGVSVRTVDSHLRNIRQKTGAVDRDDLARIAGRSAPAATEHPVP</sequence>
<protein>
    <submittedName>
        <fullName evidence="2">LuxR C-terminal-related transcriptional regulator</fullName>
    </submittedName>
</protein>
<dbReference type="PROSITE" id="PS50043">
    <property type="entry name" value="HTH_LUXR_2"/>
    <property type="match status" value="1"/>
</dbReference>
<dbReference type="RefSeq" id="WP_301210672.1">
    <property type="nucleotide sequence ID" value="NZ_JAROCF010000001.1"/>
</dbReference>
<reference evidence="2" key="1">
    <citation type="submission" date="2023-06" db="EMBL/GenBank/DDBJ databases">
        <title>MT1 and MT2 Draft Genomes of Novel Species.</title>
        <authorList>
            <person name="Venkateswaran K."/>
        </authorList>
    </citation>
    <scope>NUCLEOTIDE SEQUENCE</scope>
    <source>
        <strain evidence="2">F6_8S_P_1B</strain>
    </source>
</reference>
<dbReference type="InterPro" id="IPR016032">
    <property type="entry name" value="Sig_transdc_resp-reg_C-effctor"/>
</dbReference>
<feature type="domain" description="HTH luxR-type" evidence="1">
    <location>
        <begin position="781"/>
        <end position="846"/>
    </location>
</feature>
<dbReference type="Pfam" id="PF00196">
    <property type="entry name" value="GerE"/>
    <property type="match status" value="1"/>
</dbReference>
<dbReference type="Gene3D" id="1.10.10.10">
    <property type="entry name" value="Winged helix-like DNA-binding domain superfamily/Winged helix DNA-binding domain"/>
    <property type="match status" value="1"/>
</dbReference>
<dbReference type="PRINTS" id="PR00038">
    <property type="entry name" value="HTHLUXR"/>
</dbReference>
<dbReference type="PROSITE" id="PS00622">
    <property type="entry name" value="HTH_LUXR_1"/>
    <property type="match status" value="1"/>
</dbReference>
<dbReference type="Proteomes" id="UP001174208">
    <property type="component" value="Unassembled WGS sequence"/>
</dbReference>
<evidence type="ECO:0000259" key="1">
    <source>
        <dbReference type="PROSITE" id="PS50043"/>
    </source>
</evidence>
<dbReference type="EMBL" id="JAROCF010000001">
    <property type="protein sequence ID" value="MDN4614717.1"/>
    <property type="molecule type" value="Genomic_DNA"/>
</dbReference>
<organism evidence="2 3">
    <name type="scientific">Leifsonia williamsii</name>
    <dbReference type="NCBI Taxonomy" id="3035919"/>
    <lineage>
        <taxon>Bacteria</taxon>
        <taxon>Bacillati</taxon>
        <taxon>Actinomycetota</taxon>
        <taxon>Actinomycetes</taxon>
        <taxon>Micrococcales</taxon>
        <taxon>Microbacteriaceae</taxon>
        <taxon>Leifsonia</taxon>
    </lineage>
</organism>
<proteinExistence type="predicted"/>
<accession>A0ABT8KE33</accession>
<dbReference type="InterPro" id="IPR027417">
    <property type="entry name" value="P-loop_NTPase"/>
</dbReference>
<gene>
    <name evidence="2" type="ORF">P5G50_09650</name>
</gene>
<dbReference type="InterPro" id="IPR036388">
    <property type="entry name" value="WH-like_DNA-bd_sf"/>
</dbReference>
<dbReference type="SUPFAM" id="SSF52540">
    <property type="entry name" value="P-loop containing nucleoside triphosphate hydrolases"/>
    <property type="match status" value="1"/>
</dbReference>
<dbReference type="CDD" id="cd06170">
    <property type="entry name" value="LuxR_C_like"/>
    <property type="match status" value="1"/>
</dbReference>